<sequence length="781" mass="90087">MRLLRCKDEGEFSLVEYFGRNIPQYAILSHIWGADDEEITFRDLIESTGKSKAGYRKLTFCAKQAAHDGLQLFWVDTCCIDKSSSSELSEAINSMFRWYHEATRCYVYLSDLSTGGLVRDDEFSREPTFTRSKWFTRGWTLQELLAPRSVEFFSQEGMYLGDKASLEQQIHEITGIDIPALRGTPLCDFNIEKRLSWARKRQTTREEDKAYSLLGIFDIFMPLLYGEGEENALKRLRKKIEKPKEKRKILEWLSSLSPKAKQIAITSLRQPGTSDWFLHEQAVVDWVNDGNLIWLHGPSGAGKTVLVSAIIDNLQASCSVGPVPKAIAYHYCDFANPPTLDVTSVIGSLVRQLVEQMDRVPSAVRDRYHQRCTDFPEVETFIGLLEETATQSFEVTYLIIDGIDECPNRCTLLRNIEKLRRLAWNKGQCRILLSSRPEYDIRQALLVEPHFAMLPRHVEPSMEIHVRNELTKIPRLRRLPAPAREHLVKDLVSGADGMYRWIQCQLDVLQEIRTQRALETALETLPEGLNETYDRILENIKEGDYEHILRLFKWLVGSERPLRLEELAESIAIDPAKDRFDAKERLLETEEVLALCGSLLRVDADGTVVLAHFSVKEYLLCNRLTTQKHKIARFALQEASSKQHVMGCLLTYVSTIGLELQSLLNKRLNEGDYPLFSYARSVPIDRFRDFDMRRPWVESHFPTDETKYRQLVSIIDYTKPPAQYAANYTSAWFVQQVIQCSLMCYWNGCTMQQDYDLYSTVNIGTISDDIADLFLRFQLEW</sequence>
<dbReference type="InterPro" id="IPR056884">
    <property type="entry name" value="NPHP3-like_N"/>
</dbReference>
<dbReference type="PROSITE" id="PS50837">
    <property type="entry name" value="NACHT"/>
    <property type="match status" value="1"/>
</dbReference>
<dbReference type="Gene3D" id="3.40.50.300">
    <property type="entry name" value="P-loop containing nucleotide triphosphate hydrolases"/>
    <property type="match status" value="1"/>
</dbReference>
<name>A0A6A6QP27_9PEZI</name>
<dbReference type="Pfam" id="PF24883">
    <property type="entry name" value="NPHP3_N"/>
    <property type="match status" value="1"/>
</dbReference>
<organism evidence="3 4">
    <name type="scientific">Lophium mytilinum</name>
    <dbReference type="NCBI Taxonomy" id="390894"/>
    <lineage>
        <taxon>Eukaryota</taxon>
        <taxon>Fungi</taxon>
        <taxon>Dikarya</taxon>
        <taxon>Ascomycota</taxon>
        <taxon>Pezizomycotina</taxon>
        <taxon>Dothideomycetes</taxon>
        <taxon>Pleosporomycetidae</taxon>
        <taxon>Mytilinidiales</taxon>
        <taxon>Mytilinidiaceae</taxon>
        <taxon>Lophium</taxon>
    </lineage>
</organism>
<evidence type="ECO:0000256" key="1">
    <source>
        <dbReference type="ARBA" id="ARBA00022737"/>
    </source>
</evidence>
<gene>
    <name evidence="3" type="ORF">BU16DRAFT_562833</name>
</gene>
<evidence type="ECO:0000313" key="3">
    <source>
        <dbReference type="EMBL" id="KAF2493876.1"/>
    </source>
</evidence>
<dbReference type="PANTHER" id="PTHR10622">
    <property type="entry name" value="HET DOMAIN-CONTAINING PROTEIN"/>
    <property type="match status" value="1"/>
</dbReference>
<dbReference type="InterPro" id="IPR010730">
    <property type="entry name" value="HET"/>
</dbReference>
<dbReference type="EMBL" id="MU004191">
    <property type="protein sequence ID" value="KAF2493876.1"/>
    <property type="molecule type" value="Genomic_DNA"/>
</dbReference>
<dbReference type="Pfam" id="PF22939">
    <property type="entry name" value="WHD_GPIID"/>
    <property type="match status" value="1"/>
</dbReference>
<dbReference type="InterPro" id="IPR027417">
    <property type="entry name" value="P-loop_NTPase"/>
</dbReference>
<accession>A0A6A6QP27</accession>
<dbReference type="Proteomes" id="UP000799750">
    <property type="component" value="Unassembled WGS sequence"/>
</dbReference>
<dbReference type="InterPro" id="IPR054471">
    <property type="entry name" value="GPIID_WHD"/>
</dbReference>
<evidence type="ECO:0000259" key="2">
    <source>
        <dbReference type="PROSITE" id="PS50837"/>
    </source>
</evidence>
<reference evidence="3" key="1">
    <citation type="journal article" date="2020" name="Stud. Mycol.">
        <title>101 Dothideomycetes genomes: a test case for predicting lifestyles and emergence of pathogens.</title>
        <authorList>
            <person name="Haridas S."/>
            <person name="Albert R."/>
            <person name="Binder M."/>
            <person name="Bloem J."/>
            <person name="Labutti K."/>
            <person name="Salamov A."/>
            <person name="Andreopoulos B."/>
            <person name="Baker S."/>
            <person name="Barry K."/>
            <person name="Bills G."/>
            <person name="Bluhm B."/>
            <person name="Cannon C."/>
            <person name="Castanera R."/>
            <person name="Culley D."/>
            <person name="Daum C."/>
            <person name="Ezra D."/>
            <person name="Gonzalez J."/>
            <person name="Henrissat B."/>
            <person name="Kuo A."/>
            <person name="Liang C."/>
            <person name="Lipzen A."/>
            <person name="Lutzoni F."/>
            <person name="Magnuson J."/>
            <person name="Mondo S."/>
            <person name="Nolan M."/>
            <person name="Ohm R."/>
            <person name="Pangilinan J."/>
            <person name="Park H.-J."/>
            <person name="Ramirez L."/>
            <person name="Alfaro M."/>
            <person name="Sun H."/>
            <person name="Tritt A."/>
            <person name="Yoshinaga Y."/>
            <person name="Zwiers L.-H."/>
            <person name="Turgeon B."/>
            <person name="Goodwin S."/>
            <person name="Spatafora J."/>
            <person name="Crous P."/>
            <person name="Grigoriev I."/>
        </authorList>
    </citation>
    <scope>NUCLEOTIDE SEQUENCE</scope>
    <source>
        <strain evidence="3">CBS 269.34</strain>
    </source>
</reference>
<feature type="domain" description="NACHT" evidence="2">
    <location>
        <begin position="291"/>
        <end position="437"/>
    </location>
</feature>
<evidence type="ECO:0000313" key="4">
    <source>
        <dbReference type="Proteomes" id="UP000799750"/>
    </source>
</evidence>
<proteinExistence type="predicted"/>
<keyword evidence="1" id="KW-0677">Repeat</keyword>
<keyword evidence="4" id="KW-1185">Reference proteome</keyword>
<dbReference type="SUPFAM" id="SSF52540">
    <property type="entry name" value="P-loop containing nucleoside triphosphate hydrolases"/>
    <property type="match status" value="1"/>
</dbReference>
<dbReference type="OrthoDB" id="3944243at2759"/>
<dbReference type="AlphaFoldDB" id="A0A6A6QP27"/>
<dbReference type="Pfam" id="PF06985">
    <property type="entry name" value="HET"/>
    <property type="match status" value="1"/>
</dbReference>
<dbReference type="PANTHER" id="PTHR10622:SF13">
    <property type="entry name" value="NACHT DOMAIN-CONTAINING PROTEIN"/>
    <property type="match status" value="1"/>
</dbReference>
<protein>
    <submittedName>
        <fullName evidence="3">HET-domain-containing protein</fullName>
    </submittedName>
</protein>
<dbReference type="InterPro" id="IPR007111">
    <property type="entry name" value="NACHT_NTPase"/>
</dbReference>